<evidence type="ECO:0000256" key="3">
    <source>
        <dbReference type="ARBA" id="ARBA00023163"/>
    </source>
</evidence>
<feature type="domain" description="HTH tetR-type" evidence="5">
    <location>
        <begin position="11"/>
        <end position="71"/>
    </location>
</feature>
<dbReference type="Proteomes" id="UP001317779">
    <property type="component" value="Chromosome"/>
</dbReference>
<keyword evidence="1" id="KW-0805">Transcription regulation</keyword>
<name>A0ABM8E1J0_9MICO</name>
<dbReference type="PANTHER" id="PTHR30055:SF234">
    <property type="entry name" value="HTH-TYPE TRANSCRIPTIONAL REGULATOR BETI"/>
    <property type="match status" value="1"/>
</dbReference>
<sequence>MSENPVGRPRQTTHDEIRRVAFGLFAERGYAATSLAQIAAGAGISRTTLFSYFPAKRDLLWEDHERALERLRDTLAEQPGVAVVDLLVAGMLAIAHYEPAEHAALAARRRIVQDDPDLRAHSVSRAEELVEMLVDACLRAHPGVDAELVDSVARALMAVASRCTEEWSLRSSADEPLDAFTARRLGPLAVALQPLLP</sequence>
<dbReference type="InterPro" id="IPR009057">
    <property type="entry name" value="Homeodomain-like_sf"/>
</dbReference>
<evidence type="ECO:0000256" key="1">
    <source>
        <dbReference type="ARBA" id="ARBA00023015"/>
    </source>
</evidence>
<evidence type="ECO:0000256" key="2">
    <source>
        <dbReference type="ARBA" id="ARBA00023125"/>
    </source>
</evidence>
<dbReference type="InterPro" id="IPR041347">
    <property type="entry name" value="MftR_C"/>
</dbReference>
<organism evidence="6 7">
    <name type="scientific">Microbacterium terricola</name>
    <dbReference type="NCBI Taxonomy" id="344163"/>
    <lineage>
        <taxon>Bacteria</taxon>
        <taxon>Bacillati</taxon>
        <taxon>Actinomycetota</taxon>
        <taxon>Actinomycetes</taxon>
        <taxon>Micrococcales</taxon>
        <taxon>Microbacteriaceae</taxon>
        <taxon>Microbacterium</taxon>
    </lineage>
</organism>
<dbReference type="PROSITE" id="PS01081">
    <property type="entry name" value="HTH_TETR_1"/>
    <property type="match status" value="1"/>
</dbReference>
<dbReference type="PRINTS" id="PR00455">
    <property type="entry name" value="HTHTETR"/>
</dbReference>
<evidence type="ECO:0000313" key="6">
    <source>
        <dbReference type="EMBL" id="BDV31824.1"/>
    </source>
</evidence>
<protein>
    <recommendedName>
        <fullName evidence="5">HTH tetR-type domain-containing protein</fullName>
    </recommendedName>
</protein>
<dbReference type="SUPFAM" id="SSF46689">
    <property type="entry name" value="Homeodomain-like"/>
    <property type="match status" value="1"/>
</dbReference>
<keyword evidence="7" id="KW-1185">Reference proteome</keyword>
<dbReference type="InterPro" id="IPR001647">
    <property type="entry name" value="HTH_TetR"/>
</dbReference>
<dbReference type="EMBL" id="AP027141">
    <property type="protein sequence ID" value="BDV31824.1"/>
    <property type="molecule type" value="Genomic_DNA"/>
</dbReference>
<dbReference type="Pfam" id="PF17754">
    <property type="entry name" value="TetR_C_14"/>
    <property type="match status" value="1"/>
</dbReference>
<proteinExistence type="predicted"/>
<keyword evidence="3" id="KW-0804">Transcription</keyword>
<dbReference type="Pfam" id="PF00440">
    <property type="entry name" value="TetR_N"/>
    <property type="match status" value="1"/>
</dbReference>
<feature type="DNA-binding region" description="H-T-H motif" evidence="4">
    <location>
        <begin position="34"/>
        <end position="53"/>
    </location>
</feature>
<evidence type="ECO:0000259" key="5">
    <source>
        <dbReference type="PROSITE" id="PS50977"/>
    </source>
</evidence>
<dbReference type="PROSITE" id="PS50977">
    <property type="entry name" value="HTH_TETR_2"/>
    <property type="match status" value="1"/>
</dbReference>
<dbReference type="PANTHER" id="PTHR30055">
    <property type="entry name" value="HTH-TYPE TRANSCRIPTIONAL REGULATOR RUTR"/>
    <property type="match status" value="1"/>
</dbReference>
<dbReference type="InterPro" id="IPR050109">
    <property type="entry name" value="HTH-type_TetR-like_transc_reg"/>
</dbReference>
<accession>A0ABM8E1J0</accession>
<gene>
    <name evidence="6" type="ORF">Microterr_24840</name>
</gene>
<dbReference type="Gene3D" id="1.10.357.10">
    <property type="entry name" value="Tetracycline Repressor, domain 2"/>
    <property type="match status" value="1"/>
</dbReference>
<reference evidence="6 7" key="1">
    <citation type="submission" date="2022-12" db="EMBL/GenBank/DDBJ databases">
        <title>Microbacterium terricola strain KV-448 chromosome, complete genome.</title>
        <authorList>
            <person name="Oshima T."/>
            <person name="Moriya T."/>
            <person name="Bessho Y."/>
        </authorList>
    </citation>
    <scope>NUCLEOTIDE SEQUENCE [LARGE SCALE GENOMIC DNA]</scope>
    <source>
        <strain evidence="6 7">KV-448</strain>
    </source>
</reference>
<dbReference type="InterPro" id="IPR023772">
    <property type="entry name" value="DNA-bd_HTH_TetR-type_CS"/>
</dbReference>
<evidence type="ECO:0000313" key="7">
    <source>
        <dbReference type="Proteomes" id="UP001317779"/>
    </source>
</evidence>
<keyword evidence="2 4" id="KW-0238">DNA-binding</keyword>
<evidence type="ECO:0000256" key="4">
    <source>
        <dbReference type="PROSITE-ProRule" id="PRU00335"/>
    </source>
</evidence>
<dbReference type="RefSeq" id="WP_263797594.1">
    <property type="nucleotide sequence ID" value="NZ_AP027141.1"/>
</dbReference>